<keyword evidence="3" id="KW-0238">DNA-binding</keyword>
<comment type="similarity">
    <text evidence="1">Belongs to the LysR transcriptional regulatory family.</text>
</comment>
<dbReference type="Pfam" id="PF03466">
    <property type="entry name" value="LysR_substrate"/>
    <property type="match status" value="1"/>
</dbReference>
<dbReference type="PANTHER" id="PTHR30346">
    <property type="entry name" value="TRANSCRIPTIONAL DUAL REGULATOR HCAR-RELATED"/>
    <property type="match status" value="1"/>
</dbReference>
<accession>A0A1H7FRK3</accession>
<dbReference type="PROSITE" id="PS50931">
    <property type="entry name" value="HTH_LYSR"/>
    <property type="match status" value="1"/>
</dbReference>
<dbReference type="GO" id="GO:0003677">
    <property type="term" value="F:DNA binding"/>
    <property type="evidence" value="ECO:0007669"/>
    <property type="project" value="UniProtKB-KW"/>
</dbReference>
<dbReference type="PRINTS" id="PR00039">
    <property type="entry name" value="HTHLYSR"/>
</dbReference>
<dbReference type="InterPro" id="IPR036390">
    <property type="entry name" value="WH_DNA-bd_sf"/>
</dbReference>
<keyword evidence="8" id="KW-1185">Reference proteome</keyword>
<dbReference type="PANTHER" id="PTHR30346:SF26">
    <property type="entry name" value="HYDROGEN PEROXIDE-INDUCIBLE GENES ACTIVATOR"/>
    <property type="match status" value="1"/>
</dbReference>
<dbReference type="InterPro" id="IPR000847">
    <property type="entry name" value="LysR_HTH_N"/>
</dbReference>
<evidence type="ECO:0000313" key="8">
    <source>
        <dbReference type="Proteomes" id="UP000199283"/>
    </source>
</evidence>
<name>A0A1H7FRK3_9RHOB</name>
<keyword evidence="5" id="KW-0804">Transcription</keyword>
<dbReference type="RefSeq" id="WP_092758807.1">
    <property type="nucleotide sequence ID" value="NZ_CAXBJT010000005.1"/>
</dbReference>
<dbReference type="SUPFAM" id="SSF53850">
    <property type="entry name" value="Periplasmic binding protein-like II"/>
    <property type="match status" value="1"/>
</dbReference>
<dbReference type="Gene3D" id="1.10.10.10">
    <property type="entry name" value="Winged helix-like DNA-binding domain superfamily/Winged helix DNA-binding domain"/>
    <property type="match status" value="1"/>
</dbReference>
<dbReference type="AlphaFoldDB" id="A0A1H7FRK3"/>
<evidence type="ECO:0000313" key="7">
    <source>
        <dbReference type="EMBL" id="SEK25995.1"/>
    </source>
</evidence>
<dbReference type="GO" id="GO:0003700">
    <property type="term" value="F:DNA-binding transcription factor activity"/>
    <property type="evidence" value="ECO:0007669"/>
    <property type="project" value="InterPro"/>
</dbReference>
<evidence type="ECO:0000256" key="5">
    <source>
        <dbReference type="ARBA" id="ARBA00023163"/>
    </source>
</evidence>
<dbReference type="Proteomes" id="UP000199283">
    <property type="component" value="Unassembled WGS sequence"/>
</dbReference>
<dbReference type="Gene3D" id="3.40.190.10">
    <property type="entry name" value="Periplasmic binding protein-like II"/>
    <property type="match status" value="2"/>
</dbReference>
<gene>
    <name evidence="7" type="ORF">SAMN04488526_0129</name>
</gene>
<dbReference type="FunFam" id="1.10.10.10:FF:000001">
    <property type="entry name" value="LysR family transcriptional regulator"/>
    <property type="match status" value="1"/>
</dbReference>
<dbReference type="EMBL" id="FNZQ01000001">
    <property type="protein sequence ID" value="SEK25995.1"/>
    <property type="molecule type" value="Genomic_DNA"/>
</dbReference>
<dbReference type="Pfam" id="PF00126">
    <property type="entry name" value="HTH_1"/>
    <property type="match status" value="1"/>
</dbReference>
<dbReference type="STRING" id="188906.SAMN04488526_0129"/>
<reference evidence="7 8" key="1">
    <citation type="submission" date="2016-10" db="EMBL/GenBank/DDBJ databases">
        <authorList>
            <person name="de Groot N.N."/>
        </authorList>
    </citation>
    <scope>NUCLEOTIDE SEQUENCE [LARGE SCALE GENOMIC DNA]</scope>
    <source>
        <strain evidence="7 8">DSM 14858</strain>
    </source>
</reference>
<organism evidence="7 8">
    <name type="scientific">Jannaschia helgolandensis</name>
    <dbReference type="NCBI Taxonomy" id="188906"/>
    <lineage>
        <taxon>Bacteria</taxon>
        <taxon>Pseudomonadati</taxon>
        <taxon>Pseudomonadota</taxon>
        <taxon>Alphaproteobacteria</taxon>
        <taxon>Rhodobacterales</taxon>
        <taxon>Roseobacteraceae</taxon>
        <taxon>Jannaschia</taxon>
    </lineage>
</organism>
<sequence length="306" mass="33021">MPTLQQFRYLVAIAETLHFRRAAENVHVTQPTLSTQLRELEEKLGVQLVERSRSGVTLTAIGAEVAARARVVLRDVADIAALARSAADPLAGTVRVGVVGSLGSYFLPLVIPSLHAQYPKLKFYVREGTAADLLSRLSEGSLDVLFFPTPLDESSLHITPLFHEPLLIVLPADHPLSATPVVDRTALRGETVMTLEPGHRLHDTVADLCTETGAQLSLDYEGTSLDTLRQMVAMGLGLSVLPALYVRSEVTREALVTARPLSDPAPGRDIGMVWRKAAAQGNAYGELAAAIRDTLAKTAPEVRVIE</sequence>
<keyword evidence="4" id="KW-0010">Activator</keyword>
<evidence type="ECO:0000256" key="3">
    <source>
        <dbReference type="ARBA" id="ARBA00023125"/>
    </source>
</evidence>
<dbReference type="OrthoDB" id="9775392at2"/>
<keyword evidence="2" id="KW-0805">Transcription regulation</keyword>
<proteinExistence type="inferred from homology"/>
<dbReference type="InterPro" id="IPR005119">
    <property type="entry name" value="LysR_subst-bd"/>
</dbReference>
<dbReference type="InterPro" id="IPR036388">
    <property type="entry name" value="WH-like_DNA-bd_sf"/>
</dbReference>
<dbReference type="GO" id="GO:0032993">
    <property type="term" value="C:protein-DNA complex"/>
    <property type="evidence" value="ECO:0007669"/>
    <property type="project" value="TreeGrafter"/>
</dbReference>
<evidence type="ECO:0000259" key="6">
    <source>
        <dbReference type="PROSITE" id="PS50931"/>
    </source>
</evidence>
<evidence type="ECO:0000256" key="1">
    <source>
        <dbReference type="ARBA" id="ARBA00009437"/>
    </source>
</evidence>
<feature type="domain" description="HTH lysR-type" evidence="6">
    <location>
        <begin position="2"/>
        <end position="59"/>
    </location>
</feature>
<evidence type="ECO:0000256" key="2">
    <source>
        <dbReference type="ARBA" id="ARBA00023015"/>
    </source>
</evidence>
<dbReference type="SUPFAM" id="SSF46785">
    <property type="entry name" value="Winged helix' DNA-binding domain"/>
    <property type="match status" value="1"/>
</dbReference>
<evidence type="ECO:0000256" key="4">
    <source>
        <dbReference type="ARBA" id="ARBA00023159"/>
    </source>
</evidence>
<dbReference type="CDD" id="cd08411">
    <property type="entry name" value="PBP2_OxyR"/>
    <property type="match status" value="1"/>
</dbReference>
<protein>
    <submittedName>
        <fullName evidence="7">Transcriptional regulator, LysR family</fullName>
    </submittedName>
</protein>